<evidence type="ECO:0000256" key="4">
    <source>
        <dbReference type="ARBA" id="ARBA00022679"/>
    </source>
</evidence>
<dbReference type="PROSITE" id="PS50109">
    <property type="entry name" value="HIS_KIN"/>
    <property type="match status" value="1"/>
</dbReference>
<keyword evidence="8" id="KW-1133">Transmembrane helix</keyword>
<evidence type="ECO:0000256" key="3">
    <source>
        <dbReference type="ARBA" id="ARBA00022553"/>
    </source>
</evidence>
<keyword evidence="8" id="KW-0472">Membrane</keyword>
<dbReference type="Proteomes" id="UP000239366">
    <property type="component" value="Unassembled WGS sequence"/>
</dbReference>
<evidence type="ECO:0000256" key="8">
    <source>
        <dbReference type="SAM" id="Phobius"/>
    </source>
</evidence>
<feature type="transmembrane region" description="Helical" evidence="8">
    <location>
        <begin position="24"/>
        <end position="45"/>
    </location>
</feature>
<dbReference type="InterPro" id="IPR003594">
    <property type="entry name" value="HATPase_dom"/>
</dbReference>
<dbReference type="SUPFAM" id="SSF55874">
    <property type="entry name" value="ATPase domain of HSP90 chaperone/DNA topoisomerase II/histidine kinase"/>
    <property type="match status" value="1"/>
</dbReference>
<keyword evidence="7" id="KW-0067">ATP-binding</keyword>
<comment type="caution">
    <text evidence="10">The sequence shown here is derived from an EMBL/GenBank/DDBJ whole genome shotgun (WGS) entry which is preliminary data.</text>
</comment>
<dbReference type="RefSeq" id="WP_105000296.1">
    <property type="nucleotide sequence ID" value="NZ_MQVX01000001.1"/>
</dbReference>
<evidence type="ECO:0000313" key="10">
    <source>
        <dbReference type="EMBL" id="PQJ14662.1"/>
    </source>
</evidence>
<dbReference type="InterPro" id="IPR036890">
    <property type="entry name" value="HATPase_C_sf"/>
</dbReference>
<evidence type="ECO:0000256" key="5">
    <source>
        <dbReference type="ARBA" id="ARBA00022741"/>
    </source>
</evidence>
<dbReference type="InterPro" id="IPR011495">
    <property type="entry name" value="Sig_transdc_His_kin_sub2_dim/P"/>
</dbReference>
<evidence type="ECO:0000259" key="9">
    <source>
        <dbReference type="PROSITE" id="PS50109"/>
    </source>
</evidence>
<name>A0A2S7T412_9FLAO</name>
<dbReference type="GO" id="GO:0004673">
    <property type="term" value="F:protein histidine kinase activity"/>
    <property type="evidence" value="ECO:0007669"/>
    <property type="project" value="UniProtKB-EC"/>
</dbReference>
<evidence type="ECO:0000256" key="7">
    <source>
        <dbReference type="ARBA" id="ARBA00022840"/>
    </source>
</evidence>
<protein>
    <recommendedName>
        <fullName evidence="2">histidine kinase</fullName>
        <ecNumber evidence="2">2.7.13.3</ecNumber>
    </recommendedName>
</protein>
<keyword evidence="4" id="KW-0808">Transferase</keyword>
<keyword evidence="5" id="KW-0547">Nucleotide-binding</keyword>
<dbReference type="SMART" id="SM00387">
    <property type="entry name" value="HATPase_c"/>
    <property type="match status" value="1"/>
</dbReference>
<organism evidence="10 11">
    <name type="scientific">Aureicoccus marinus</name>
    <dbReference type="NCBI Taxonomy" id="754435"/>
    <lineage>
        <taxon>Bacteria</taxon>
        <taxon>Pseudomonadati</taxon>
        <taxon>Bacteroidota</taxon>
        <taxon>Flavobacteriia</taxon>
        <taxon>Flavobacteriales</taxon>
        <taxon>Flavobacteriaceae</taxon>
        <taxon>Aureicoccus</taxon>
    </lineage>
</organism>
<dbReference type="Gene3D" id="3.30.565.10">
    <property type="entry name" value="Histidine kinase-like ATPase, C-terminal domain"/>
    <property type="match status" value="1"/>
</dbReference>
<keyword evidence="3" id="KW-0597">Phosphoprotein</keyword>
<sequence length="300" mass="33413">MAWLAFSMNDTPSAAPDLLRNTRLLLAFNALGIVVSTGIGLSILLDGNQGNGLGFALLGIGAILGLNIRKLKIGLQDQLRAKELQDRLEEKETYLKEVHHRVKNNLQTVSSLLSLQARAVDDPKISAIIKNSQHRVVTMAMVHEMLYKRDDYVSKIELKPYLEELCAFLIRSTKEHEDQVQLQLNIPDCKLNIDTIIPLGLIINEIVTNALKYGLPGEENGCIQLQLNKLSRTEYQMKISDNGLGFSDSITAQNSKSLGLKLIRNLARQLMGEIEKLPESPGTHYRLLFSEIKEGVTSVD</sequence>
<evidence type="ECO:0000256" key="6">
    <source>
        <dbReference type="ARBA" id="ARBA00022777"/>
    </source>
</evidence>
<dbReference type="Pfam" id="PF07568">
    <property type="entry name" value="HisKA_2"/>
    <property type="match status" value="1"/>
</dbReference>
<keyword evidence="11" id="KW-1185">Reference proteome</keyword>
<dbReference type="EMBL" id="MQVX01000001">
    <property type="protein sequence ID" value="PQJ14662.1"/>
    <property type="molecule type" value="Genomic_DNA"/>
</dbReference>
<dbReference type="GO" id="GO:0005524">
    <property type="term" value="F:ATP binding"/>
    <property type="evidence" value="ECO:0007669"/>
    <property type="project" value="UniProtKB-KW"/>
</dbReference>
<keyword evidence="8" id="KW-0812">Transmembrane</keyword>
<dbReference type="AlphaFoldDB" id="A0A2S7T412"/>
<dbReference type="OrthoDB" id="9767435at2"/>
<accession>A0A2S7T412</accession>
<dbReference type="InterPro" id="IPR005467">
    <property type="entry name" value="His_kinase_dom"/>
</dbReference>
<dbReference type="PANTHER" id="PTHR41523">
    <property type="entry name" value="TWO-COMPONENT SYSTEM SENSOR PROTEIN"/>
    <property type="match status" value="1"/>
</dbReference>
<keyword evidence="6" id="KW-0418">Kinase</keyword>
<dbReference type="EC" id="2.7.13.3" evidence="2"/>
<dbReference type="Pfam" id="PF02518">
    <property type="entry name" value="HATPase_c"/>
    <property type="match status" value="1"/>
</dbReference>
<evidence type="ECO:0000313" key="11">
    <source>
        <dbReference type="Proteomes" id="UP000239366"/>
    </source>
</evidence>
<evidence type="ECO:0000256" key="1">
    <source>
        <dbReference type="ARBA" id="ARBA00000085"/>
    </source>
</evidence>
<dbReference type="Gene3D" id="3.30.450.20">
    <property type="entry name" value="PAS domain"/>
    <property type="match status" value="1"/>
</dbReference>
<gene>
    <name evidence="10" type="ORF">BST99_01910</name>
</gene>
<evidence type="ECO:0000256" key="2">
    <source>
        <dbReference type="ARBA" id="ARBA00012438"/>
    </source>
</evidence>
<feature type="transmembrane region" description="Helical" evidence="8">
    <location>
        <begin position="51"/>
        <end position="68"/>
    </location>
</feature>
<feature type="domain" description="Histidine kinase" evidence="9">
    <location>
        <begin position="97"/>
        <end position="293"/>
    </location>
</feature>
<comment type="catalytic activity">
    <reaction evidence="1">
        <text>ATP + protein L-histidine = ADP + protein N-phospho-L-histidine.</text>
        <dbReference type="EC" id="2.7.13.3"/>
    </reaction>
</comment>
<dbReference type="PANTHER" id="PTHR41523:SF8">
    <property type="entry name" value="ETHYLENE RESPONSE SENSOR PROTEIN"/>
    <property type="match status" value="1"/>
</dbReference>
<proteinExistence type="predicted"/>
<reference evidence="11" key="1">
    <citation type="submission" date="2016-11" db="EMBL/GenBank/DDBJ databases">
        <title>Trade-off between light-utilization and light-protection in marine flavobacteria.</title>
        <authorList>
            <person name="Kumagai Y."/>
            <person name="Yoshizawa S."/>
            <person name="Kogure K."/>
        </authorList>
    </citation>
    <scope>NUCLEOTIDE SEQUENCE [LARGE SCALE GENOMIC DNA]</scope>
    <source>
        <strain evidence="11">SG-18</strain>
    </source>
</reference>